<dbReference type="Proteomes" id="UP000219482">
    <property type="component" value="Unassembled WGS sequence"/>
</dbReference>
<evidence type="ECO:0000313" key="3">
    <source>
        <dbReference type="Proteomes" id="UP000219482"/>
    </source>
</evidence>
<dbReference type="OrthoDB" id="3284647at2"/>
<dbReference type="Gene3D" id="2.40.10.220">
    <property type="entry name" value="predicted glycosyltransferase like domains"/>
    <property type="match status" value="1"/>
</dbReference>
<dbReference type="GO" id="GO:0035438">
    <property type="term" value="F:cyclic-di-GMP binding"/>
    <property type="evidence" value="ECO:0007669"/>
    <property type="project" value="InterPro"/>
</dbReference>
<feature type="domain" description="PilZ" evidence="1">
    <location>
        <begin position="100"/>
        <end position="201"/>
    </location>
</feature>
<dbReference type="SUPFAM" id="SSF141371">
    <property type="entry name" value="PilZ domain-like"/>
    <property type="match status" value="1"/>
</dbReference>
<accession>A0A286H0G0</accession>
<evidence type="ECO:0000259" key="1">
    <source>
        <dbReference type="Pfam" id="PF07238"/>
    </source>
</evidence>
<proteinExistence type="predicted"/>
<dbReference type="EMBL" id="OCNK01000003">
    <property type="protein sequence ID" value="SOE01278.1"/>
    <property type="molecule type" value="Genomic_DNA"/>
</dbReference>
<sequence length="212" mass="22692">MIDLDLDRPRTSTSADVTLVSRGVTVTASVVLATAEVVVVGPSAGGLEWLAGAVTANDPAELYWIGGTEEWTLAGTVLEVEDGETPRWHIAVSGPAERSQRRKAVRGRVQLPVLIPWAGALMTGTTVDLSEGGMRALMDGWGVPPEPSTAATATLTLDDLTVELHGEIVWTAARGPRWLMAMKFMNVPEHVGDALRRRVFQALRDERAAASD</sequence>
<keyword evidence="3" id="KW-1185">Reference proteome</keyword>
<evidence type="ECO:0000313" key="2">
    <source>
        <dbReference type="EMBL" id="SOE01278.1"/>
    </source>
</evidence>
<dbReference type="Pfam" id="PF07238">
    <property type="entry name" value="PilZ"/>
    <property type="match status" value="1"/>
</dbReference>
<dbReference type="AlphaFoldDB" id="A0A286H0G0"/>
<dbReference type="InterPro" id="IPR009875">
    <property type="entry name" value="PilZ_domain"/>
</dbReference>
<organism evidence="2 3">
    <name type="scientific">Blastococcus haudaquaticus</name>
    <dbReference type="NCBI Taxonomy" id="1938745"/>
    <lineage>
        <taxon>Bacteria</taxon>
        <taxon>Bacillati</taxon>
        <taxon>Actinomycetota</taxon>
        <taxon>Actinomycetes</taxon>
        <taxon>Geodermatophilales</taxon>
        <taxon>Geodermatophilaceae</taxon>
        <taxon>Blastococcus</taxon>
    </lineage>
</organism>
<name>A0A286H0G0_9ACTN</name>
<reference evidence="3" key="1">
    <citation type="submission" date="2017-09" db="EMBL/GenBank/DDBJ databases">
        <authorList>
            <person name="Varghese N."/>
            <person name="Submissions S."/>
        </authorList>
    </citation>
    <scope>NUCLEOTIDE SEQUENCE [LARGE SCALE GENOMIC DNA]</scope>
    <source>
        <strain evidence="3">DSM 44270</strain>
    </source>
</reference>
<dbReference type="RefSeq" id="WP_143278474.1">
    <property type="nucleotide sequence ID" value="NZ_OCNK01000003.1"/>
</dbReference>
<gene>
    <name evidence="2" type="ORF">SAMN06272739_3065</name>
</gene>
<protein>
    <submittedName>
        <fullName evidence="2">PilZ domain-containing protein</fullName>
    </submittedName>
</protein>